<dbReference type="InterPro" id="IPR058678">
    <property type="entry name" value="ARM_PUB"/>
</dbReference>
<dbReference type="Gene3D" id="1.25.10.10">
    <property type="entry name" value="Leucine-rich Repeat Variant"/>
    <property type="match status" value="1"/>
</dbReference>
<evidence type="ECO:0000313" key="10">
    <source>
        <dbReference type="Proteomes" id="UP000091857"/>
    </source>
</evidence>
<evidence type="ECO:0000256" key="3">
    <source>
        <dbReference type="ARBA" id="ARBA00012483"/>
    </source>
</evidence>
<name>A0A2C9VH49_MANES</name>
<evidence type="ECO:0000256" key="1">
    <source>
        <dbReference type="ARBA" id="ARBA00000900"/>
    </source>
</evidence>
<keyword evidence="10" id="KW-1185">Reference proteome</keyword>
<evidence type="ECO:0000256" key="5">
    <source>
        <dbReference type="ARBA" id="ARBA00022737"/>
    </source>
</evidence>
<dbReference type="InterPro" id="IPR045210">
    <property type="entry name" value="RING-Ubox_PUB"/>
</dbReference>
<dbReference type="GO" id="GO:0061630">
    <property type="term" value="F:ubiquitin protein ligase activity"/>
    <property type="evidence" value="ECO:0007669"/>
    <property type="project" value="UniProtKB-EC"/>
</dbReference>
<dbReference type="Proteomes" id="UP000091857">
    <property type="component" value="Chromosome 8"/>
</dbReference>
<reference evidence="10" key="1">
    <citation type="journal article" date="2016" name="Nat. Biotechnol.">
        <title>Sequencing wild and cultivated cassava and related species reveals extensive interspecific hybridization and genetic diversity.</title>
        <authorList>
            <person name="Bredeson J.V."/>
            <person name="Lyons J.B."/>
            <person name="Prochnik S.E."/>
            <person name="Wu G.A."/>
            <person name="Ha C.M."/>
            <person name="Edsinger-Gonzales E."/>
            <person name="Grimwood J."/>
            <person name="Schmutz J."/>
            <person name="Rabbi I.Y."/>
            <person name="Egesi C."/>
            <person name="Nauluvula P."/>
            <person name="Lebot V."/>
            <person name="Ndunguru J."/>
            <person name="Mkamilo G."/>
            <person name="Bart R.S."/>
            <person name="Setter T.L."/>
            <person name="Gleadow R.M."/>
            <person name="Kulakow P."/>
            <person name="Ferguson M.E."/>
            <person name="Rounsley S."/>
            <person name="Rokhsar D.S."/>
        </authorList>
    </citation>
    <scope>NUCLEOTIDE SEQUENCE [LARGE SCALE GENOMIC DNA]</scope>
    <source>
        <strain evidence="10">cv. AM560-2</strain>
    </source>
</reference>
<dbReference type="UniPathway" id="UPA00143"/>
<comment type="caution">
    <text evidence="9">The sequence shown here is derived from an EMBL/GenBank/DDBJ whole genome shotgun (WGS) entry which is preliminary data.</text>
</comment>
<dbReference type="PANTHER" id="PTHR23315:SF63">
    <property type="entry name" value="U-BOX DOMAIN-CONTAINING PROTEIN 16"/>
    <property type="match status" value="1"/>
</dbReference>
<dbReference type="SUPFAM" id="SSF48371">
    <property type="entry name" value="ARM repeat"/>
    <property type="match status" value="1"/>
</dbReference>
<comment type="pathway">
    <text evidence="2">Protein modification; protein ubiquitination.</text>
</comment>
<dbReference type="GO" id="GO:0016567">
    <property type="term" value="P:protein ubiquitination"/>
    <property type="evidence" value="ECO:0007669"/>
    <property type="project" value="UniProtKB-UniPathway"/>
</dbReference>
<evidence type="ECO:0000313" key="9">
    <source>
        <dbReference type="EMBL" id="OAY44706.1"/>
    </source>
</evidence>
<dbReference type="AlphaFoldDB" id="A0A2C9VH49"/>
<dbReference type="InterPro" id="IPR011989">
    <property type="entry name" value="ARM-like"/>
</dbReference>
<organism evidence="9 10">
    <name type="scientific">Manihot esculenta</name>
    <name type="common">Cassava</name>
    <name type="synonym">Jatropha manihot</name>
    <dbReference type="NCBI Taxonomy" id="3983"/>
    <lineage>
        <taxon>Eukaryota</taxon>
        <taxon>Viridiplantae</taxon>
        <taxon>Streptophyta</taxon>
        <taxon>Embryophyta</taxon>
        <taxon>Tracheophyta</taxon>
        <taxon>Spermatophyta</taxon>
        <taxon>Magnoliopsida</taxon>
        <taxon>eudicotyledons</taxon>
        <taxon>Gunneridae</taxon>
        <taxon>Pentapetalae</taxon>
        <taxon>rosids</taxon>
        <taxon>fabids</taxon>
        <taxon>Malpighiales</taxon>
        <taxon>Euphorbiaceae</taxon>
        <taxon>Crotonoideae</taxon>
        <taxon>Manihoteae</taxon>
        <taxon>Manihot</taxon>
    </lineage>
</organism>
<dbReference type="Pfam" id="PF04564">
    <property type="entry name" value="U-box"/>
    <property type="match status" value="1"/>
</dbReference>
<dbReference type="InterPro" id="IPR057623">
    <property type="entry name" value="PUB12-19-like_N"/>
</dbReference>
<evidence type="ECO:0000259" key="8">
    <source>
        <dbReference type="PROSITE" id="PS51698"/>
    </source>
</evidence>
<dbReference type="OrthoDB" id="629492at2759"/>
<dbReference type="CDD" id="cd16664">
    <property type="entry name" value="RING-Ubox_PUB"/>
    <property type="match status" value="1"/>
</dbReference>
<dbReference type="SUPFAM" id="SSF57850">
    <property type="entry name" value="RING/U-box"/>
    <property type="match status" value="1"/>
</dbReference>
<protein>
    <recommendedName>
        <fullName evidence="3">RING-type E3 ubiquitin transferase</fullName>
        <ecNumber evidence="3">2.3.2.27</ecNumber>
    </recommendedName>
</protein>
<evidence type="ECO:0000256" key="6">
    <source>
        <dbReference type="ARBA" id="ARBA00022786"/>
    </source>
</evidence>
<evidence type="ECO:0000256" key="4">
    <source>
        <dbReference type="ARBA" id="ARBA00022679"/>
    </source>
</evidence>
<sequence length="679" mass="75208">MTVSPQIFPPRKRWPSAGAFLAPSFSHHKLLHSLLILSQEISSLNPISFLLKPNSLSVIRKTSLLAIFFDELLRNQIPFPSSTFLCFEEMYILLQRVKNLMEDCANGSRMWLLIQAESVVSSFHELTLQLSTLLDIFPLEHVDLSDDIQELFTLIRKQCFQAKCSLDPSDYNLRHKVLTMLDRIKKEIVPDHSKLAEIFDKLGLQNSSSCKEEMESLEDEMQNQIDHKSKSEVVALIGLVRYAKCVLYGASTPTSDHGREKVVSEAIVPPDFRCPISLELMRDPVVLATGQTYNRESITLWIESGHNTCPKTGQTLSHTNLISNLALKNLIGMWCREQKIPFESMENNQKLDGVMRNKAAIAATKMMVSFFVNELSISQSLEAANGVVYELRTLAKTNSDGRAYMAEVGVIPLLVRYLGSDVGSELPNLQVNAVTAILNLSILEANKTRIMEIDGVLNGVIEVLRSGATWEAKANAAATIFSVSGVHSYRKQLGRKTRVIKGLMDLAKSGNMCSKKDALMAILSLAWDRETIGRLVEAGVVETVMEVVNVLPEEAVTILEMVVKKGGILATAAAYNAIKKLGMLLREGSDAARESAMATLVTICRKGGSEMVAELASICEIERIIWELMGSGTIRSRRKAATLLRIIRRWAASLDGEFVDMNTTATAIITSSSRPAFAR</sequence>
<dbReference type="PANTHER" id="PTHR23315">
    <property type="entry name" value="U BOX DOMAIN-CONTAINING"/>
    <property type="match status" value="1"/>
</dbReference>
<dbReference type="PROSITE" id="PS50176">
    <property type="entry name" value="ARM_REPEAT"/>
    <property type="match status" value="1"/>
</dbReference>
<dbReference type="Gene3D" id="3.30.40.10">
    <property type="entry name" value="Zinc/RING finger domain, C3HC4 (zinc finger)"/>
    <property type="match status" value="1"/>
</dbReference>
<feature type="repeat" description="ARM" evidence="7">
    <location>
        <begin position="409"/>
        <end position="455"/>
    </location>
</feature>
<keyword evidence="6" id="KW-0833">Ubl conjugation pathway</keyword>
<comment type="catalytic activity">
    <reaction evidence="1">
        <text>S-ubiquitinyl-[E2 ubiquitin-conjugating enzyme]-L-cysteine + [acceptor protein]-L-lysine = [E2 ubiquitin-conjugating enzyme]-L-cysteine + N(6)-ubiquitinyl-[acceptor protein]-L-lysine.</text>
        <dbReference type="EC" id="2.3.2.27"/>
    </reaction>
</comment>
<dbReference type="Pfam" id="PF25368">
    <property type="entry name" value="PUB10_N"/>
    <property type="match status" value="1"/>
</dbReference>
<dbReference type="InterPro" id="IPR000225">
    <property type="entry name" value="Armadillo"/>
</dbReference>
<dbReference type="EMBL" id="CM004394">
    <property type="protein sequence ID" value="OAY44706.1"/>
    <property type="molecule type" value="Genomic_DNA"/>
</dbReference>
<evidence type="ECO:0000256" key="7">
    <source>
        <dbReference type="PROSITE-ProRule" id="PRU00259"/>
    </source>
</evidence>
<dbReference type="InterPro" id="IPR016024">
    <property type="entry name" value="ARM-type_fold"/>
</dbReference>
<keyword evidence="5" id="KW-0677">Repeat</keyword>
<dbReference type="PROSITE" id="PS51698">
    <property type="entry name" value="U_BOX"/>
    <property type="match status" value="1"/>
</dbReference>
<dbReference type="SMART" id="SM00504">
    <property type="entry name" value="Ubox"/>
    <property type="match status" value="1"/>
</dbReference>
<keyword evidence="4" id="KW-0808">Transferase</keyword>
<evidence type="ECO:0000256" key="2">
    <source>
        <dbReference type="ARBA" id="ARBA00004906"/>
    </source>
</evidence>
<dbReference type="GO" id="GO:0005737">
    <property type="term" value="C:cytoplasm"/>
    <property type="evidence" value="ECO:0000318"/>
    <property type="project" value="GO_Central"/>
</dbReference>
<dbReference type="EC" id="2.3.2.27" evidence="3"/>
<proteinExistence type="predicted"/>
<feature type="domain" description="U-box" evidence="8">
    <location>
        <begin position="267"/>
        <end position="341"/>
    </location>
</feature>
<dbReference type="FunFam" id="3.30.40.10:FF:000442">
    <property type="entry name" value="RING-type E3 ubiquitin transferase"/>
    <property type="match status" value="1"/>
</dbReference>
<dbReference type="InterPro" id="IPR013083">
    <property type="entry name" value="Znf_RING/FYVE/PHD"/>
</dbReference>
<dbReference type="Gramene" id="Manes.08G173500.1.v8.1">
    <property type="protein sequence ID" value="Manes.08G173500.1.v8.1.CDS.1"/>
    <property type="gene ID" value="Manes.08G173500.v8.1"/>
</dbReference>
<dbReference type="InterPro" id="IPR003613">
    <property type="entry name" value="Ubox_domain"/>
</dbReference>
<gene>
    <name evidence="9" type="ORF">MANES_08G173500v8</name>
</gene>
<dbReference type="Pfam" id="PF25598">
    <property type="entry name" value="ARM_PUB"/>
    <property type="match status" value="1"/>
</dbReference>
<accession>A0A2C9VH49</accession>
<dbReference type="GO" id="GO:0005634">
    <property type="term" value="C:nucleus"/>
    <property type="evidence" value="ECO:0000318"/>
    <property type="project" value="GO_Central"/>
</dbReference>
<dbReference type="OMA" id="VPAYKKR"/>